<organism evidence="4 5">
    <name type="scientific">Nocardioides dubius</name>
    <dbReference type="NCBI Taxonomy" id="317019"/>
    <lineage>
        <taxon>Bacteria</taxon>
        <taxon>Bacillati</taxon>
        <taxon>Actinomycetota</taxon>
        <taxon>Actinomycetes</taxon>
        <taxon>Propionibacteriales</taxon>
        <taxon>Nocardioidaceae</taxon>
        <taxon>Nocardioides</taxon>
    </lineage>
</organism>
<evidence type="ECO:0000313" key="4">
    <source>
        <dbReference type="EMBL" id="GAA1102155.1"/>
    </source>
</evidence>
<evidence type="ECO:0000313" key="5">
    <source>
        <dbReference type="Proteomes" id="UP001501581"/>
    </source>
</evidence>
<evidence type="ECO:0000259" key="3">
    <source>
        <dbReference type="Pfam" id="PF05532"/>
    </source>
</evidence>
<comment type="similarity">
    <text evidence="1">Belongs to the UPF0337 (CsbD) family.</text>
</comment>
<dbReference type="Proteomes" id="UP001501581">
    <property type="component" value="Unassembled WGS sequence"/>
</dbReference>
<accession>A0ABP4EHC2</accession>
<protein>
    <submittedName>
        <fullName evidence="4">CsbD family protein</fullName>
    </submittedName>
</protein>
<proteinExistence type="inferred from homology"/>
<dbReference type="Gene3D" id="1.10.1470.10">
    <property type="entry name" value="YjbJ"/>
    <property type="match status" value="1"/>
</dbReference>
<reference evidence="5" key="1">
    <citation type="journal article" date="2019" name="Int. J. Syst. Evol. Microbiol.">
        <title>The Global Catalogue of Microorganisms (GCM) 10K type strain sequencing project: providing services to taxonomists for standard genome sequencing and annotation.</title>
        <authorList>
            <consortium name="The Broad Institute Genomics Platform"/>
            <consortium name="The Broad Institute Genome Sequencing Center for Infectious Disease"/>
            <person name="Wu L."/>
            <person name="Ma J."/>
        </authorList>
    </citation>
    <scope>NUCLEOTIDE SEQUENCE [LARGE SCALE GENOMIC DNA]</scope>
    <source>
        <strain evidence="5">JCM 13008</strain>
    </source>
</reference>
<evidence type="ECO:0000256" key="1">
    <source>
        <dbReference type="ARBA" id="ARBA00009129"/>
    </source>
</evidence>
<dbReference type="EMBL" id="BAAALG010000008">
    <property type="protein sequence ID" value="GAA1102155.1"/>
    <property type="molecule type" value="Genomic_DNA"/>
</dbReference>
<evidence type="ECO:0000256" key="2">
    <source>
        <dbReference type="SAM" id="MobiDB-lite"/>
    </source>
</evidence>
<sequence>MGFDDKIQNKAQDLTGRGKEAVGAATDNESLKSEGQADQAEAGIKGKIEDLKDKAKEAKDEVTKKVNDIL</sequence>
<feature type="region of interest" description="Disordered" evidence="2">
    <location>
        <begin position="1"/>
        <end position="46"/>
    </location>
</feature>
<keyword evidence="5" id="KW-1185">Reference proteome</keyword>
<dbReference type="SUPFAM" id="SSF69047">
    <property type="entry name" value="Hypothetical protein YjbJ"/>
    <property type="match status" value="1"/>
</dbReference>
<dbReference type="InterPro" id="IPR008462">
    <property type="entry name" value="CsbD"/>
</dbReference>
<dbReference type="RefSeq" id="WP_343994060.1">
    <property type="nucleotide sequence ID" value="NZ_BAAALG010000008.1"/>
</dbReference>
<feature type="domain" description="CsbD-like" evidence="3">
    <location>
        <begin position="5"/>
        <end position="57"/>
    </location>
</feature>
<dbReference type="Pfam" id="PF05532">
    <property type="entry name" value="CsbD"/>
    <property type="match status" value="1"/>
</dbReference>
<dbReference type="InterPro" id="IPR036629">
    <property type="entry name" value="YjbJ_sf"/>
</dbReference>
<gene>
    <name evidence="4" type="ORF">GCM10009668_20760</name>
</gene>
<comment type="caution">
    <text evidence="4">The sequence shown here is derived from an EMBL/GenBank/DDBJ whole genome shotgun (WGS) entry which is preliminary data.</text>
</comment>
<name>A0ABP4EHC2_9ACTN</name>